<dbReference type="InterPro" id="IPR013785">
    <property type="entry name" value="Aldolase_TIM"/>
</dbReference>
<dbReference type="SUPFAM" id="SSF102114">
    <property type="entry name" value="Radical SAM enzymes"/>
    <property type="match status" value="1"/>
</dbReference>
<dbReference type="SFLD" id="SFLDG01082">
    <property type="entry name" value="B12-binding_domain_containing"/>
    <property type="match status" value="1"/>
</dbReference>
<dbReference type="Gene3D" id="1.10.10.10">
    <property type="entry name" value="Winged helix-like DNA-binding domain superfamily/Winged helix DNA-binding domain"/>
    <property type="match status" value="1"/>
</dbReference>
<gene>
    <name evidence="12" type="primary">hemW</name>
    <name evidence="12" type="ORF">ICW73_01900</name>
</gene>
<accession>A0A7H1AZ16</accession>
<dbReference type="PANTHER" id="PTHR13932">
    <property type="entry name" value="COPROPORPHYRINIGEN III OXIDASE"/>
    <property type="match status" value="1"/>
</dbReference>
<comment type="similarity">
    <text evidence="2">Belongs to the anaerobic coproporphyrinogen-III oxidase family. HemW subfamily.</text>
</comment>
<evidence type="ECO:0000256" key="4">
    <source>
        <dbReference type="ARBA" id="ARBA00022617"/>
    </source>
</evidence>
<sequence>MSISSSIGLYIHIPWCLKKCGYCDFNSHVSKNVIPEKKYIQHLLKDFQNDLPLLNNRVIKTIFIGGGTPSLLKNIFIKKLIDQIKKNSIVCKFAEISIESNPKILEYQRFADYKNSGINRFSLGVQTFNTDYLKKIERTYDTREAINAIVELKKVSNNINFDLMYGLPDQSIEDALQDLQYAIKYNPAHISWYQLSIEPNTPFYAKKLILPNQDIIFEMMIQGEKLLNQAGYKKYEISSYSKSNYQCQHNLNYWNFGDYIGIGCGAHGKITQKNGKILRTVKNKNIQNFLDGKYLHSIRTVLEQDKPFEYFINKFRLYKPISKRDFQKKTNININNIKKYIEKAKKSGFLIEDTHFWETTKKGKIFLNLLLSIFLK</sequence>
<dbReference type="InterPro" id="IPR006638">
    <property type="entry name" value="Elp3/MiaA/NifB-like_rSAM"/>
</dbReference>
<proteinExistence type="inferred from homology"/>
<comment type="subcellular location">
    <subcellularLocation>
        <location evidence="10">Cytoplasm</location>
    </subcellularLocation>
</comment>
<dbReference type="Gene3D" id="3.20.20.70">
    <property type="entry name" value="Aldolase class I"/>
    <property type="match status" value="1"/>
</dbReference>
<organism evidence="12 13">
    <name type="scientific">Buchnera aphidicola</name>
    <name type="common">Pentalonia nigronervosa</name>
    <dbReference type="NCBI Taxonomy" id="1309793"/>
    <lineage>
        <taxon>Bacteria</taxon>
        <taxon>Pseudomonadati</taxon>
        <taxon>Pseudomonadota</taxon>
        <taxon>Gammaproteobacteria</taxon>
        <taxon>Enterobacterales</taxon>
        <taxon>Erwiniaceae</taxon>
        <taxon>Buchnera</taxon>
    </lineage>
</organism>
<dbReference type="GO" id="GO:0005737">
    <property type="term" value="C:cytoplasm"/>
    <property type="evidence" value="ECO:0007669"/>
    <property type="project" value="UniProtKB-SubCell"/>
</dbReference>
<evidence type="ECO:0000256" key="7">
    <source>
        <dbReference type="ARBA" id="ARBA00023004"/>
    </source>
</evidence>
<dbReference type="CDD" id="cd01335">
    <property type="entry name" value="Radical_SAM"/>
    <property type="match status" value="1"/>
</dbReference>
<comment type="cofactor">
    <cofactor evidence="1">
        <name>[4Fe-4S] cluster</name>
        <dbReference type="ChEBI" id="CHEBI:49883"/>
    </cofactor>
</comment>
<protein>
    <recommendedName>
        <fullName evidence="3 10">Heme chaperone HemW</fullName>
    </recommendedName>
</protein>
<dbReference type="Pfam" id="PF04055">
    <property type="entry name" value="Radical_SAM"/>
    <property type="match status" value="1"/>
</dbReference>
<dbReference type="InterPro" id="IPR058240">
    <property type="entry name" value="rSAM_sf"/>
</dbReference>
<keyword evidence="4 10" id="KW-0349">Heme</keyword>
<dbReference type="Proteomes" id="UP000516346">
    <property type="component" value="Chromosome"/>
</dbReference>
<dbReference type="SFLD" id="SFLDF00562">
    <property type="entry name" value="HemN-like__clustered_with_heat"/>
    <property type="match status" value="1"/>
</dbReference>
<evidence type="ECO:0000256" key="5">
    <source>
        <dbReference type="ARBA" id="ARBA00022691"/>
    </source>
</evidence>
<dbReference type="InterPro" id="IPR004559">
    <property type="entry name" value="HemW-like"/>
</dbReference>
<keyword evidence="9 10" id="KW-0143">Chaperone</keyword>
<evidence type="ECO:0000256" key="3">
    <source>
        <dbReference type="ARBA" id="ARBA00017228"/>
    </source>
</evidence>
<dbReference type="GO" id="GO:0046872">
    <property type="term" value="F:metal ion binding"/>
    <property type="evidence" value="ECO:0007669"/>
    <property type="project" value="UniProtKB-UniRule"/>
</dbReference>
<dbReference type="EMBL" id="CP061275">
    <property type="protein sequence ID" value="QNS01721.1"/>
    <property type="molecule type" value="Genomic_DNA"/>
</dbReference>
<dbReference type="SFLD" id="SFLDF00288">
    <property type="entry name" value="HemN-like__clustered_with_nucl"/>
    <property type="match status" value="1"/>
</dbReference>
<reference evidence="12 13" key="1">
    <citation type="submission" date="2020-09" db="EMBL/GenBank/DDBJ databases">
        <title>Genome sequence of the banana aphid, Pentalonia nigronervosa Coquerel (Hemiptera: Aphididae) and its symbionts.</title>
        <authorList>
            <person name="Mathers T.C."/>
            <person name="Mugford S.T."/>
            <person name="Hogenhout S.A."/>
            <person name="Tripathi L."/>
        </authorList>
    </citation>
    <scope>NUCLEOTIDE SEQUENCE [LARGE SCALE GENOMIC DNA]</scope>
    <source>
        <strain evidence="12">Ba4</strain>
    </source>
</reference>
<evidence type="ECO:0000256" key="8">
    <source>
        <dbReference type="ARBA" id="ARBA00023014"/>
    </source>
</evidence>
<dbReference type="GO" id="GO:0006779">
    <property type="term" value="P:porphyrin-containing compound biosynthetic process"/>
    <property type="evidence" value="ECO:0007669"/>
    <property type="project" value="InterPro"/>
</dbReference>
<comment type="function">
    <text evidence="10">Probably acts as a heme chaperone, transferring heme to an unknown acceptor. Binds one molecule of heme per monomer, possibly covalently. Binds 1 [4Fe-4S] cluster. The cluster is coordinated with 3 cysteines and an exchangeable S-adenosyl-L-methionine.</text>
</comment>
<keyword evidence="8 10" id="KW-0411">Iron-sulfur</keyword>
<dbReference type="SMART" id="SM00729">
    <property type="entry name" value="Elp3"/>
    <property type="match status" value="1"/>
</dbReference>
<evidence type="ECO:0000259" key="11">
    <source>
        <dbReference type="PROSITE" id="PS51918"/>
    </source>
</evidence>
<dbReference type="PANTHER" id="PTHR13932:SF5">
    <property type="entry name" value="RADICAL S-ADENOSYL METHIONINE DOMAIN-CONTAINING PROTEIN 1, MITOCHONDRIAL"/>
    <property type="match status" value="1"/>
</dbReference>
<dbReference type="AlphaFoldDB" id="A0A7H1AZ16"/>
<keyword evidence="7 10" id="KW-0408">Iron</keyword>
<evidence type="ECO:0000256" key="2">
    <source>
        <dbReference type="ARBA" id="ARBA00006100"/>
    </source>
</evidence>
<evidence type="ECO:0000256" key="9">
    <source>
        <dbReference type="ARBA" id="ARBA00023186"/>
    </source>
</evidence>
<dbReference type="SFLD" id="SFLDG01065">
    <property type="entry name" value="anaerobic_coproporphyrinogen-I"/>
    <property type="match status" value="1"/>
</dbReference>
<keyword evidence="10" id="KW-0963">Cytoplasm</keyword>
<keyword evidence="10" id="KW-0004">4Fe-4S</keyword>
<dbReference type="InterPro" id="IPR007197">
    <property type="entry name" value="rSAM"/>
</dbReference>
<dbReference type="PROSITE" id="PS51918">
    <property type="entry name" value="RADICAL_SAM"/>
    <property type="match status" value="1"/>
</dbReference>
<evidence type="ECO:0000313" key="12">
    <source>
        <dbReference type="EMBL" id="QNS01721.1"/>
    </source>
</evidence>
<evidence type="ECO:0000256" key="10">
    <source>
        <dbReference type="RuleBase" id="RU364116"/>
    </source>
</evidence>
<evidence type="ECO:0000256" key="1">
    <source>
        <dbReference type="ARBA" id="ARBA00001966"/>
    </source>
</evidence>
<dbReference type="InterPro" id="IPR010723">
    <property type="entry name" value="HemN_C"/>
</dbReference>
<dbReference type="InterPro" id="IPR036388">
    <property type="entry name" value="WH-like_DNA-bd_sf"/>
</dbReference>
<dbReference type="SFLD" id="SFLDS00029">
    <property type="entry name" value="Radical_SAM"/>
    <property type="match status" value="1"/>
</dbReference>
<dbReference type="GO" id="GO:0004109">
    <property type="term" value="F:coproporphyrinogen oxidase activity"/>
    <property type="evidence" value="ECO:0007669"/>
    <property type="project" value="InterPro"/>
</dbReference>
<keyword evidence="5 10" id="KW-0949">S-adenosyl-L-methionine</keyword>
<dbReference type="NCBIfam" id="TIGR00539">
    <property type="entry name" value="hemN_rel"/>
    <property type="match status" value="1"/>
</dbReference>
<evidence type="ECO:0000313" key="13">
    <source>
        <dbReference type="Proteomes" id="UP000516346"/>
    </source>
</evidence>
<dbReference type="InterPro" id="IPR034505">
    <property type="entry name" value="Coproporphyrinogen-III_oxidase"/>
</dbReference>
<dbReference type="Pfam" id="PF06969">
    <property type="entry name" value="HemN_C"/>
    <property type="match status" value="1"/>
</dbReference>
<evidence type="ECO:0000256" key="6">
    <source>
        <dbReference type="ARBA" id="ARBA00022723"/>
    </source>
</evidence>
<name>A0A7H1AZ16_9GAMM</name>
<keyword evidence="6 10" id="KW-0479">Metal-binding</keyword>
<dbReference type="GO" id="GO:0051539">
    <property type="term" value="F:4 iron, 4 sulfur cluster binding"/>
    <property type="evidence" value="ECO:0007669"/>
    <property type="project" value="UniProtKB-UniRule"/>
</dbReference>
<feature type="domain" description="Radical SAM core" evidence="11">
    <location>
        <begin position="1"/>
        <end position="236"/>
    </location>
</feature>